<evidence type="ECO:0000313" key="10">
    <source>
        <dbReference type="EMBL" id="KAJ3492114.1"/>
    </source>
</evidence>
<keyword evidence="11" id="KW-1185">Reference proteome</keyword>
<evidence type="ECO:0000256" key="7">
    <source>
        <dbReference type="ARBA" id="ARBA00023239"/>
    </source>
</evidence>
<dbReference type="PANTHER" id="PTHR11236:SF9">
    <property type="entry name" value="ANTHRANILATE SYNTHASE COMPONENT 1"/>
    <property type="match status" value="1"/>
</dbReference>
<gene>
    <name evidence="10" type="ORF">NLI96_g254</name>
</gene>
<evidence type="ECO:0000259" key="9">
    <source>
        <dbReference type="Pfam" id="PF04715"/>
    </source>
</evidence>
<sequence length="552" mass="61479">MQRSPGRGEYQGARTSPQVGQICTVQSLDGSTSKMTLPRKAAAAHFSPQTLKPFPPLETVEQLILKEKRGNCVPIFVELPGDLLTPCVAYLRIAQHSRYSFLLESVVNGENLARYSFIGADPLRVIKTGPKEDLQGDPTVILQKELANHRYIKIPEIPTFTGGAIGYVAYDCIQHFEPKTKRETRDTLGTPEAVFMLVDTLLIYDHLFQTVKVVSHVFCPDNAGVVNLSFIYQTAVAKARRLAKLVLSPITPEVPQPPIKLGQEAVSNVGKAGYEGFVTSLKKHIVAGDIIQAVPSQRLARPTSLHPFNAYRHLRRVNPSPYMFYIDCGDIQVVGASPETLCKVEKNRVFNHAIAGTIRRGKTPEEDERLGQELLNSEKDRAEHIMLVDLARNDVNRVCQPKTVKVDHLMRLDRFSHVIHMTSQVSGILRADKTRFDAFRSIFPAGTVSGAPKIKAIELVYELENDKRGIYAGAAGRFDFAEDEMDVCIAIRTMLFRDGIAYLQAGGGIVFDSVEEDEYVETLNKLQGNVRALAQAEQYWYDIQNGVKKVES</sequence>
<dbReference type="NCBIfam" id="TIGR00564">
    <property type="entry name" value="trpE_most"/>
    <property type="match status" value="1"/>
</dbReference>
<dbReference type="AlphaFoldDB" id="A0AAD5YJK4"/>
<comment type="caution">
    <text evidence="10">The sequence shown here is derived from an EMBL/GenBank/DDBJ whole genome shotgun (WGS) entry which is preliminary data.</text>
</comment>
<organism evidence="10 11">
    <name type="scientific">Meripilus lineatus</name>
    <dbReference type="NCBI Taxonomy" id="2056292"/>
    <lineage>
        <taxon>Eukaryota</taxon>
        <taxon>Fungi</taxon>
        <taxon>Dikarya</taxon>
        <taxon>Basidiomycota</taxon>
        <taxon>Agaricomycotina</taxon>
        <taxon>Agaricomycetes</taxon>
        <taxon>Polyporales</taxon>
        <taxon>Meripilaceae</taxon>
        <taxon>Meripilus</taxon>
    </lineage>
</organism>
<evidence type="ECO:0000259" key="8">
    <source>
        <dbReference type="Pfam" id="PF00425"/>
    </source>
</evidence>
<dbReference type="SUPFAM" id="SSF56322">
    <property type="entry name" value="ADC synthase"/>
    <property type="match status" value="1"/>
</dbReference>
<dbReference type="PANTHER" id="PTHR11236">
    <property type="entry name" value="AMINOBENZOATE/ANTHRANILATE SYNTHASE"/>
    <property type="match status" value="1"/>
</dbReference>
<keyword evidence="4" id="KW-0028">Amino-acid biosynthesis</keyword>
<dbReference type="PRINTS" id="PR00095">
    <property type="entry name" value="ANTSNTHASEI"/>
</dbReference>
<comment type="pathway">
    <text evidence="1">Amino-acid biosynthesis; L-tryptophan biosynthesis; L-tryptophan from chorismate: step 1/5.</text>
</comment>
<proteinExistence type="inferred from homology"/>
<dbReference type="InterPro" id="IPR005256">
    <property type="entry name" value="Anth_synth_I_PabB"/>
</dbReference>
<feature type="domain" description="Chorismate-utilising enzyme C-terminal" evidence="8">
    <location>
        <begin position="272"/>
        <end position="525"/>
    </location>
</feature>
<dbReference type="Pfam" id="PF00425">
    <property type="entry name" value="Chorismate_bind"/>
    <property type="match status" value="1"/>
</dbReference>
<dbReference type="GO" id="GO:0004049">
    <property type="term" value="F:anthranilate synthase activity"/>
    <property type="evidence" value="ECO:0007669"/>
    <property type="project" value="UniProtKB-EC"/>
</dbReference>
<evidence type="ECO:0000256" key="1">
    <source>
        <dbReference type="ARBA" id="ARBA00004873"/>
    </source>
</evidence>
<evidence type="ECO:0000256" key="2">
    <source>
        <dbReference type="ARBA" id="ARBA00009562"/>
    </source>
</evidence>
<comment type="similarity">
    <text evidence="2">Belongs to the anthranilate synthase component I family.</text>
</comment>
<dbReference type="InterPro" id="IPR006805">
    <property type="entry name" value="Anth_synth_I_N"/>
</dbReference>
<dbReference type="InterPro" id="IPR019999">
    <property type="entry name" value="Anth_synth_I-like"/>
</dbReference>
<evidence type="ECO:0000256" key="5">
    <source>
        <dbReference type="ARBA" id="ARBA00022822"/>
    </source>
</evidence>
<protein>
    <recommendedName>
        <fullName evidence="3">anthranilate synthase</fullName>
        <ecNumber evidence="3">4.1.3.27</ecNumber>
    </recommendedName>
</protein>
<feature type="domain" description="Anthranilate synthase component I N-terminal" evidence="9">
    <location>
        <begin position="82"/>
        <end position="212"/>
    </location>
</feature>
<evidence type="ECO:0000256" key="4">
    <source>
        <dbReference type="ARBA" id="ARBA00022605"/>
    </source>
</evidence>
<dbReference type="InterPro" id="IPR005801">
    <property type="entry name" value="ADC_synthase"/>
</dbReference>
<accession>A0AAD5YJK4</accession>
<name>A0AAD5YJK4_9APHY</name>
<dbReference type="Proteomes" id="UP001212997">
    <property type="component" value="Unassembled WGS sequence"/>
</dbReference>
<dbReference type="GO" id="GO:0000162">
    <property type="term" value="P:L-tryptophan biosynthetic process"/>
    <property type="evidence" value="ECO:0007669"/>
    <property type="project" value="UniProtKB-KW"/>
</dbReference>
<dbReference type="Gene3D" id="3.60.120.10">
    <property type="entry name" value="Anthranilate synthase"/>
    <property type="match status" value="1"/>
</dbReference>
<dbReference type="Pfam" id="PF04715">
    <property type="entry name" value="Anth_synt_I_N"/>
    <property type="match status" value="1"/>
</dbReference>
<reference evidence="10" key="1">
    <citation type="submission" date="2022-07" db="EMBL/GenBank/DDBJ databases">
        <title>Genome Sequence of Physisporinus lineatus.</title>
        <authorList>
            <person name="Buettner E."/>
        </authorList>
    </citation>
    <scope>NUCLEOTIDE SEQUENCE</scope>
    <source>
        <strain evidence="10">VT162</strain>
    </source>
</reference>
<keyword evidence="6" id="KW-0057">Aromatic amino acid biosynthesis</keyword>
<dbReference type="EC" id="4.1.3.27" evidence="3"/>
<dbReference type="EMBL" id="JANAWD010000003">
    <property type="protein sequence ID" value="KAJ3492114.1"/>
    <property type="molecule type" value="Genomic_DNA"/>
</dbReference>
<keyword evidence="7" id="KW-0456">Lyase</keyword>
<evidence type="ECO:0000256" key="3">
    <source>
        <dbReference type="ARBA" id="ARBA00012266"/>
    </source>
</evidence>
<dbReference type="InterPro" id="IPR015890">
    <property type="entry name" value="Chorismate_C"/>
</dbReference>
<evidence type="ECO:0000256" key="6">
    <source>
        <dbReference type="ARBA" id="ARBA00023141"/>
    </source>
</evidence>
<evidence type="ECO:0000313" key="11">
    <source>
        <dbReference type="Proteomes" id="UP001212997"/>
    </source>
</evidence>
<keyword evidence="5" id="KW-0822">Tryptophan biosynthesis</keyword>